<dbReference type="SUPFAM" id="SSF47473">
    <property type="entry name" value="EF-hand"/>
    <property type="match status" value="3"/>
</dbReference>
<dbReference type="EMBL" id="CAJVPS010000470">
    <property type="protein sequence ID" value="CAG8488332.1"/>
    <property type="molecule type" value="Genomic_DNA"/>
</dbReference>
<dbReference type="GO" id="GO:0016197">
    <property type="term" value="P:endosomal transport"/>
    <property type="evidence" value="ECO:0007669"/>
    <property type="project" value="TreeGrafter"/>
</dbReference>
<dbReference type="Pfam" id="PF00627">
    <property type="entry name" value="UBA"/>
    <property type="match status" value="1"/>
</dbReference>
<dbReference type="SUPFAM" id="SSF81383">
    <property type="entry name" value="F-box domain"/>
    <property type="match status" value="1"/>
</dbReference>
<dbReference type="GO" id="GO:0005737">
    <property type="term" value="C:cytoplasm"/>
    <property type="evidence" value="ECO:0007669"/>
    <property type="project" value="TreeGrafter"/>
</dbReference>
<evidence type="ECO:0000256" key="1">
    <source>
        <dbReference type="SAM" id="Coils"/>
    </source>
</evidence>
<feature type="domain" description="EF-hand" evidence="5">
    <location>
        <begin position="318"/>
        <end position="353"/>
    </location>
</feature>
<dbReference type="Pfam" id="PF12763">
    <property type="entry name" value="EH"/>
    <property type="match status" value="2"/>
</dbReference>
<protein>
    <submittedName>
        <fullName evidence="6">4833_t:CDS:1</fullName>
    </submittedName>
</protein>
<feature type="domain" description="EH" evidence="4">
    <location>
        <begin position="111"/>
        <end position="201"/>
    </location>
</feature>
<dbReference type="SMART" id="SM00027">
    <property type="entry name" value="EH"/>
    <property type="match status" value="3"/>
</dbReference>
<feature type="compositionally biased region" description="Low complexity" evidence="2">
    <location>
        <begin position="219"/>
        <end position="233"/>
    </location>
</feature>
<keyword evidence="1" id="KW-0175">Coiled coil</keyword>
<feature type="compositionally biased region" description="Basic and acidic residues" evidence="2">
    <location>
        <begin position="819"/>
        <end position="829"/>
    </location>
</feature>
<dbReference type="InterPro" id="IPR011992">
    <property type="entry name" value="EF-hand-dom_pair"/>
</dbReference>
<dbReference type="SUPFAM" id="SSF46934">
    <property type="entry name" value="UBA-like"/>
    <property type="match status" value="1"/>
</dbReference>
<dbReference type="InterPro" id="IPR015940">
    <property type="entry name" value="UBA"/>
</dbReference>
<dbReference type="GO" id="GO:0006897">
    <property type="term" value="P:endocytosis"/>
    <property type="evidence" value="ECO:0007669"/>
    <property type="project" value="TreeGrafter"/>
</dbReference>
<feature type="coiled-coil region" evidence="1">
    <location>
        <begin position="514"/>
        <end position="618"/>
    </location>
</feature>
<comment type="caution">
    <text evidence="6">The sequence shown here is derived from an EMBL/GenBank/DDBJ whole genome shotgun (WGS) entry which is preliminary data.</text>
</comment>
<evidence type="ECO:0000313" key="7">
    <source>
        <dbReference type="Proteomes" id="UP000789508"/>
    </source>
</evidence>
<evidence type="ECO:0000259" key="5">
    <source>
        <dbReference type="PROSITE" id="PS50222"/>
    </source>
</evidence>
<dbReference type="PANTHER" id="PTHR11216">
    <property type="entry name" value="EH DOMAIN"/>
    <property type="match status" value="1"/>
</dbReference>
<dbReference type="GO" id="GO:0005509">
    <property type="term" value="F:calcium ion binding"/>
    <property type="evidence" value="ECO:0007669"/>
    <property type="project" value="InterPro"/>
</dbReference>
<accession>A0A9N8ZEK5</accession>
<dbReference type="OrthoDB" id="524326at2759"/>
<feature type="compositionally biased region" description="Polar residues" evidence="2">
    <location>
        <begin position="235"/>
        <end position="253"/>
    </location>
</feature>
<evidence type="ECO:0000313" key="6">
    <source>
        <dbReference type="EMBL" id="CAG8488332.1"/>
    </source>
</evidence>
<dbReference type="InterPro" id="IPR009060">
    <property type="entry name" value="UBA-like_sf"/>
</dbReference>
<feature type="domain" description="UBA" evidence="3">
    <location>
        <begin position="1260"/>
        <end position="1300"/>
    </location>
</feature>
<feature type="compositionally biased region" description="Basic and acidic residues" evidence="2">
    <location>
        <begin position="951"/>
        <end position="960"/>
    </location>
</feature>
<feature type="compositionally biased region" description="Polar residues" evidence="2">
    <location>
        <begin position="927"/>
        <end position="949"/>
    </location>
</feature>
<evidence type="ECO:0000259" key="4">
    <source>
        <dbReference type="PROSITE" id="PS50031"/>
    </source>
</evidence>
<feature type="domain" description="EF-hand" evidence="5">
    <location>
        <begin position="143"/>
        <end position="178"/>
    </location>
</feature>
<dbReference type="InterPro" id="IPR000261">
    <property type="entry name" value="EH_dom"/>
</dbReference>
<dbReference type="PROSITE" id="PS50031">
    <property type="entry name" value="EH"/>
    <property type="match status" value="2"/>
</dbReference>
<feature type="region of interest" description="Disordered" evidence="2">
    <location>
        <begin position="913"/>
        <end position="960"/>
    </location>
</feature>
<proteinExistence type="predicted"/>
<dbReference type="Proteomes" id="UP000789508">
    <property type="component" value="Unassembled WGS sequence"/>
</dbReference>
<dbReference type="GO" id="GO:0005886">
    <property type="term" value="C:plasma membrane"/>
    <property type="evidence" value="ECO:0007669"/>
    <property type="project" value="TreeGrafter"/>
</dbReference>
<name>A0A9N8ZEK5_9GLOM</name>
<feature type="domain" description="EH" evidence="4">
    <location>
        <begin position="283"/>
        <end position="374"/>
    </location>
</feature>
<feature type="coiled-coil region" evidence="1">
    <location>
        <begin position="437"/>
        <end position="471"/>
    </location>
</feature>
<reference evidence="6" key="1">
    <citation type="submission" date="2021-06" db="EMBL/GenBank/DDBJ databases">
        <authorList>
            <person name="Kallberg Y."/>
            <person name="Tangrot J."/>
            <person name="Rosling A."/>
        </authorList>
    </citation>
    <scope>NUCLEOTIDE SEQUENCE</scope>
    <source>
        <strain evidence="6">FL130A</strain>
    </source>
</reference>
<sequence length="1689" mass="187661">MATGGPEIILTPEERHVFGQLFKAADEEGKGIVTGNRAIWQIADSENKGFLTPQTFSIAIKLIAQAQNGQEPDRSLINKESPLPHFQDIVIEPFTKGITNSNNVVFITNDDRDKYKNLFNSLHPKNGIIENENLKALWIRSKLPTEKLAQIWNLADTKKRGHLDLTEFMIAMYFVQKCMTNSIQTLPQTLPPGLYEEAVAAAGGTSSPKIPPAFSPHNTIGTTSPSPYSTGSPRFKQQQQSSLLIPRGSSENLRTSTTAAAPFFDEGIINNSPGDVWDVTPQDKANFDAYFSELDATNRGFITGKCEEAANFFLNSKLSAEVLAQIWDLANVTKSGRLTRDEFAVAMHLIYKKKAGGVLPTTLPPSLIPPSIRPTIKNAFSNLQRTDSIRPRTSTTNLNDPFFDPPFPTSTTNNSTAFQKSPEVDLLSIDQDIKTEIALETGEIRNLESQLTQLNNASTGLKARRNELESNFASLTIKKNDIKLRLTQLKALYEAEIKIVQEIEANYRKEHEATELVRAELASAERSLATLQLEKDQLQSGILKDREETMNLKKQIRLTEEETLTIKAQIEKLKKESRQHKGLLAINRKQLSSVKVEQEKSAKTLQKLQDEEANQQQEFSDPFANLQPASQGISEEFTENGSQQASHVHSQKPSIASIPDLGIKRTMSNASLDSYSTHSVSSSRSLNLVQANYEGMTSFDKPASVATSKPSELEKSVIDNASEISAKSNPFDKVFDPSLDKAFDNLNFAVNNYDEKSIAPQVSSDKSFDKAFDNLNFAVNNNDEKPIVPQVSSVQASLVQHEEKRLDPFNNLNEEKKDLVGKSENKQTDFFEPAQTNIDTTKKEDSLPSNDPFSSLGSFKPVAGNNKLDAAFSAFGPPPPETLTPDTFATEFPTLEELEKSLAGDVSLGFEDNFTEDKKPKNAVDNDINSKTGDEILSNSNQGLSNINFGKTDKNEDSENKDILSLEKIGNNESEESKIDSFNISAEPIINDSLTASKDSFQGLLDSKDISDPFTVPPKDQTEHVNAQSTAAGSNVPIAPIDDFDAAFANLPESKVVNAPVASTNKLDAAFDAFDDAFADLSESKVVNAPVASVNKFDTNFDAFDAAFADLSEAKVVNAPTDFDATFDENDFDDDFNPTFDTPTVANVKKTSNSSNSQIDSATATNFNSIDFNKAFDDFDSFTANTATTSTTLNTSKPNLDAAFGGSFIGSTTTKSETKNEFGFEDTFTELSKPPQIFHILDSTLPPPPVLPPRESAKEDNDSDYVKQLRSMGFTREQSVNALEKYDYDLEKASNYLIDQITIENEQTGVSSIRLPPETWQTIFADFKAGDLYRCLLVDRHWCSNVVSLLWRDPFLTESEILIKIYLAFLDDSERTELDEAGVVVPVIPMPTFEYPAFLKSVDYWNFGKSVRAWLRWVDQIAESKSIKGKGKEIESQFSIDLFPKIALAKEDQLPVLMRKNGSGKITYRSAVKRAIVKMLMRLAPAASKIVLKDPDDFFLLRAREIVKWCQQFQELRIVSGPLEHDKYPALCEGFINAEHVYIEINFYRQDWAREGKSEMDKLIKFINCLRRLTTFQLKLLSNEWIPTDIDRLCAALPKTLRHLSFKSVNFTAVTNLKPLTKLTNLETLEFECPSGLTDEKKVAPLTAAAYFPHLRKVIVRGGDVSDDMAKLQTLHAMIRVQEPPNVAG</sequence>
<dbReference type="CDD" id="cd14270">
    <property type="entry name" value="UBA"/>
    <property type="match status" value="1"/>
</dbReference>
<dbReference type="PROSITE" id="PS50030">
    <property type="entry name" value="UBA"/>
    <property type="match status" value="1"/>
</dbReference>
<dbReference type="SMART" id="SM00165">
    <property type="entry name" value="UBA"/>
    <property type="match status" value="1"/>
</dbReference>
<dbReference type="InterPro" id="IPR002048">
    <property type="entry name" value="EF_hand_dom"/>
</dbReference>
<dbReference type="InterPro" id="IPR036047">
    <property type="entry name" value="F-box-like_dom_sf"/>
</dbReference>
<evidence type="ECO:0000256" key="2">
    <source>
        <dbReference type="SAM" id="MobiDB-lite"/>
    </source>
</evidence>
<dbReference type="CDD" id="cd00052">
    <property type="entry name" value="EH"/>
    <property type="match status" value="2"/>
</dbReference>
<dbReference type="Gene3D" id="1.10.238.10">
    <property type="entry name" value="EF-hand"/>
    <property type="match status" value="3"/>
</dbReference>
<feature type="region of interest" description="Disordered" evidence="2">
    <location>
        <begin position="205"/>
        <end position="253"/>
    </location>
</feature>
<dbReference type="Gene3D" id="1.10.8.10">
    <property type="entry name" value="DNA helicase RuvA subunit, C-terminal domain"/>
    <property type="match status" value="1"/>
</dbReference>
<dbReference type="PANTHER" id="PTHR11216:SF170">
    <property type="entry name" value="DYNAMIN ASSOCIATED PROTEIN 160, ISOFORM D"/>
    <property type="match status" value="1"/>
</dbReference>
<organism evidence="6 7">
    <name type="scientific">Ambispora leptoticha</name>
    <dbReference type="NCBI Taxonomy" id="144679"/>
    <lineage>
        <taxon>Eukaryota</taxon>
        <taxon>Fungi</taxon>
        <taxon>Fungi incertae sedis</taxon>
        <taxon>Mucoromycota</taxon>
        <taxon>Glomeromycotina</taxon>
        <taxon>Glomeromycetes</taxon>
        <taxon>Archaeosporales</taxon>
        <taxon>Ambisporaceae</taxon>
        <taxon>Ambispora</taxon>
    </lineage>
</organism>
<evidence type="ECO:0000259" key="3">
    <source>
        <dbReference type="PROSITE" id="PS50030"/>
    </source>
</evidence>
<feature type="compositionally biased region" description="Basic and acidic residues" evidence="2">
    <location>
        <begin position="915"/>
        <end position="924"/>
    </location>
</feature>
<dbReference type="PROSITE" id="PS50222">
    <property type="entry name" value="EF_HAND_2"/>
    <property type="match status" value="2"/>
</dbReference>
<feature type="region of interest" description="Disordered" evidence="2">
    <location>
        <begin position="819"/>
        <end position="851"/>
    </location>
</feature>
<keyword evidence="7" id="KW-1185">Reference proteome</keyword>
<gene>
    <name evidence="6" type="ORF">ALEPTO_LOCUS2848</name>
</gene>